<gene>
    <name evidence="5" type="ORF">AVL55_01295</name>
</gene>
<sequence>MLKQILFLFLIGTVTSIATASEDVTNSNDNQNIFQKGNIKIEVSIDESPEGSVIIASTFEDGKAFIPDYFSIELQKLGSTVEEFEFQSSKGVLRSTRALSEPHSFNATIYLTDKKRKYSWEWENLEGRTQIAKKLIEKSQLATSEVQSGTIERHIELLGTLVIPPKNKAEVNARFSGVVETLASDVGDSVKAGDVIAKIQSNDSLQTYIVKAPISGTVVSRNVNVGQLVTSETLYKIVDAETLWAELKVFPSKRDTIKQGSYIHIKKGSRQQDAKVKFLIPSGSLEPYQIAIVEITNTEGEFSPGDMVTGVVDAQKVDVSLRVENEAIQSMDGNLVVFLHYGNMFQAVPVQLGIKDDNFTEIKHGLEIGQVYVSKNSFLIKADLEKSGASHAH</sequence>
<feature type="chain" id="PRO_5007272306" evidence="2">
    <location>
        <begin position="21"/>
        <end position="393"/>
    </location>
</feature>
<protein>
    <submittedName>
        <fullName evidence="5">Heavy metal transporter</fullName>
    </submittedName>
</protein>
<organism evidence="5 6">
    <name type="scientific">Alteromonas macleodii</name>
    <name type="common">Pseudoalteromonas macleodii</name>
    <dbReference type="NCBI Taxonomy" id="28108"/>
    <lineage>
        <taxon>Bacteria</taxon>
        <taxon>Pseudomonadati</taxon>
        <taxon>Pseudomonadota</taxon>
        <taxon>Gammaproteobacteria</taxon>
        <taxon>Alteromonadales</taxon>
        <taxon>Alteromonadaceae</taxon>
        <taxon>Alteromonas/Salinimonas group</taxon>
        <taxon>Alteromonas</taxon>
    </lineage>
</organism>
<dbReference type="PANTHER" id="PTHR30097">
    <property type="entry name" value="CATION EFFLUX SYSTEM PROTEIN CUSB"/>
    <property type="match status" value="1"/>
</dbReference>
<dbReference type="InterPro" id="IPR051909">
    <property type="entry name" value="MFP_Cation_Efflux"/>
</dbReference>
<evidence type="ECO:0000256" key="1">
    <source>
        <dbReference type="ARBA" id="ARBA00022448"/>
    </source>
</evidence>
<dbReference type="AlphaFoldDB" id="A0A126PVF1"/>
<name>A0A126PVF1_ALTMA</name>
<keyword evidence="2" id="KW-0732">Signal</keyword>
<dbReference type="InterPro" id="IPR058649">
    <property type="entry name" value="CzcB_C"/>
</dbReference>
<dbReference type="Proteomes" id="UP000063991">
    <property type="component" value="Chromosome"/>
</dbReference>
<feature type="domain" description="CzcB-like barrel-sandwich hybrid" evidence="3">
    <location>
        <begin position="169"/>
        <end position="237"/>
    </location>
</feature>
<dbReference type="Pfam" id="PF25973">
    <property type="entry name" value="BSH_CzcB"/>
    <property type="match status" value="1"/>
</dbReference>
<feature type="signal peptide" evidence="2">
    <location>
        <begin position="1"/>
        <end position="20"/>
    </location>
</feature>
<evidence type="ECO:0000256" key="2">
    <source>
        <dbReference type="SAM" id="SignalP"/>
    </source>
</evidence>
<evidence type="ECO:0000313" key="5">
    <source>
        <dbReference type="EMBL" id="AMJ96925.1"/>
    </source>
</evidence>
<dbReference type="InterPro" id="IPR058647">
    <property type="entry name" value="BSH_CzcB-like"/>
</dbReference>
<dbReference type="GO" id="GO:0030288">
    <property type="term" value="C:outer membrane-bounded periplasmic space"/>
    <property type="evidence" value="ECO:0007669"/>
    <property type="project" value="TreeGrafter"/>
</dbReference>
<accession>A0A126PVF1</accession>
<feature type="domain" description="CzcB-like C-terminal circularly permuted SH3-like" evidence="4">
    <location>
        <begin position="322"/>
        <end position="381"/>
    </location>
</feature>
<dbReference type="Pfam" id="PF25975">
    <property type="entry name" value="CzcB_C"/>
    <property type="match status" value="1"/>
</dbReference>
<dbReference type="Gene3D" id="2.40.420.20">
    <property type="match status" value="1"/>
</dbReference>
<dbReference type="EMBL" id="CP014323">
    <property type="protein sequence ID" value="AMJ96925.1"/>
    <property type="molecule type" value="Genomic_DNA"/>
</dbReference>
<evidence type="ECO:0000259" key="4">
    <source>
        <dbReference type="Pfam" id="PF25975"/>
    </source>
</evidence>
<dbReference type="GO" id="GO:0046914">
    <property type="term" value="F:transition metal ion binding"/>
    <property type="evidence" value="ECO:0007669"/>
    <property type="project" value="TreeGrafter"/>
</dbReference>
<dbReference type="RefSeq" id="WP_061094006.1">
    <property type="nucleotide sequence ID" value="NZ_CP014323.1"/>
</dbReference>
<evidence type="ECO:0000259" key="3">
    <source>
        <dbReference type="Pfam" id="PF25973"/>
    </source>
</evidence>
<dbReference type="GO" id="GO:0060003">
    <property type="term" value="P:copper ion export"/>
    <property type="evidence" value="ECO:0007669"/>
    <property type="project" value="TreeGrafter"/>
</dbReference>
<proteinExistence type="predicted"/>
<evidence type="ECO:0000313" key="6">
    <source>
        <dbReference type="Proteomes" id="UP000063991"/>
    </source>
</evidence>
<dbReference type="Gene3D" id="2.40.50.100">
    <property type="match status" value="1"/>
</dbReference>
<dbReference type="PANTHER" id="PTHR30097:SF4">
    <property type="entry name" value="SLR6042 PROTEIN"/>
    <property type="match status" value="1"/>
</dbReference>
<reference evidence="5 6" key="1">
    <citation type="submission" date="2015-12" db="EMBL/GenBank/DDBJ databases">
        <authorList>
            <person name="Shamseldin A."/>
            <person name="Moawad H."/>
            <person name="Abd El-Rahim W.M."/>
            <person name="Sadowsky M.J."/>
        </authorList>
    </citation>
    <scope>NUCLEOTIDE SEQUENCE [LARGE SCALE GENOMIC DNA]</scope>
    <source>
        <strain evidence="5 6">D7</strain>
    </source>
</reference>
<keyword evidence="1" id="KW-0813">Transport</keyword>
<dbReference type="SUPFAM" id="SSF111369">
    <property type="entry name" value="HlyD-like secretion proteins"/>
    <property type="match status" value="1"/>
</dbReference>
<dbReference type="GO" id="GO:0015679">
    <property type="term" value="P:plasma membrane copper ion transport"/>
    <property type="evidence" value="ECO:0007669"/>
    <property type="project" value="TreeGrafter"/>
</dbReference>
<dbReference type="OrthoDB" id="9768185at2"/>